<dbReference type="InterPro" id="IPR000551">
    <property type="entry name" value="MerR-type_HTH_dom"/>
</dbReference>
<dbReference type="PANTHER" id="PTHR30204:SF96">
    <property type="entry name" value="CHROMOSOME-ANCHORING PROTEIN RACA"/>
    <property type="match status" value="1"/>
</dbReference>
<dbReference type="InterPro" id="IPR047057">
    <property type="entry name" value="MerR_fam"/>
</dbReference>
<comment type="caution">
    <text evidence="3">The sequence shown here is derived from an EMBL/GenBank/DDBJ whole genome shotgun (WGS) entry which is preliminary data.</text>
</comment>
<evidence type="ECO:0000259" key="2">
    <source>
        <dbReference type="PROSITE" id="PS50937"/>
    </source>
</evidence>
<dbReference type="CDD" id="cd01106">
    <property type="entry name" value="HTH_TipAL-Mta"/>
    <property type="match status" value="1"/>
</dbReference>
<dbReference type="GO" id="GO:0003677">
    <property type="term" value="F:DNA binding"/>
    <property type="evidence" value="ECO:0007669"/>
    <property type="project" value="UniProtKB-KW"/>
</dbReference>
<dbReference type="EMBL" id="FMIK01000060">
    <property type="protein sequence ID" value="SCM05943.1"/>
    <property type="molecule type" value="Genomic_DNA"/>
</dbReference>
<protein>
    <submittedName>
        <fullName evidence="3">Transcriptional regulator, MerR family</fullName>
    </submittedName>
</protein>
<dbReference type="Proteomes" id="UP000242164">
    <property type="component" value="Unassembled WGS sequence"/>
</dbReference>
<dbReference type="SUPFAM" id="SSF46955">
    <property type="entry name" value="Putative DNA-binding domain"/>
    <property type="match status" value="1"/>
</dbReference>
<proteinExistence type="predicted"/>
<dbReference type="Pfam" id="PF13411">
    <property type="entry name" value="MerR_1"/>
    <property type="match status" value="1"/>
</dbReference>
<dbReference type="PANTHER" id="PTHR30204">
    <property type="entry name" value="REDOX-CYCLING DRUG-SENSING TRANSCRIPTIONAL ACTIVATOR SOXR"/>
    <property type="match status" value="1"/>
</dbReference>
<evidence type="ECO:0000256" key="1">
    <source>
        <dbReference type="ARBA" id="ARBA00023125"/>
    </source>
</evidence>
<organism evidence="3 4">
    <name type="scientific">Bacillus cytotoxicus</name>
    <dbReference type="NCBI Taxonomy" id="580165"/>
    <lineage>
        <taxon>Bacteria</taxon>
        <taxon>Bacillati</taxon>
        <taxon>Bacillota</taxon>
        <taxon>Bacilli</taxon>
        <taxon>Bacillales</taxon>
        <taxon>Bacillaceae</taxon>
        <taxon>Bacillus</taxon>
        <taxon>Bacillus cereus group</taxon>
    </lineage>
</organism>
<reference evidence="3 4" key="1">
    <citation type="submission" date="2016-08" db="EMBL/GenBank/DDBJ databases">
        <authorList>
            <person name="Loux V."/>
            <person name="Rue O."/>
        </authorList>
    </citation>
    <scope>NUCLEOTIDE SEQUENCE [LARGE SCALE GENOMIC DNA]</scope>
    <source>
        <strain evidence="3 4">AFSSA_08CEB44bac</strain>
    </source>
</reference>
<evidence type="ECO:0000313" key="4">
    <source>
        <dbReference type="Proteomes" id="UP000242164"/>
    </source>
</evidence>
<keyword evidence="1" id="KW-0238">DNA-binding</keyword>
<dbReference type="PRINTS" id="PR00040">
    <property type="entry name" value="HTHMERR"/>
</dbReference>
<evidence type="ECO:0000313" key="3">
    <source>
        <dbReference type="EMBL" id="SCM05943.1"/>
    </source>
</evidence>
<accession>A0AAX2CMM8</accession>
<dbReference type="GO" id="GO:0003700">
    <property type="term" value="F:DNA-binding transcription factor activity"/>
    <property type="evidence" value="ECO:0007669"/>
    <property type="project" value="InterPro"/>
</dbReference>
<gene>
    <name evidence="3" type="ORF">BCB44BAC_04168</name>
</gene>
<name>A0AAX2CMM8_9BACI</name>
<dbReference type="InterPro" id="IPR009061">
    <property type="entry name" value="DNA-bd_dom_put_sf"/>
</dbReference>
<dbReference type="PROSITE" id="PS50937">
    <property type="entry name" value="HTH_MERR_2"/>
    <property type="match status" value="1"/>
</dbReference>
<dbReference type="SMART" id="SM00422">
    <property type="entry name" value="HTH_MERR"/>
    <property type="match status" value="1"/>
</dbReference>
<dbReference type="AlphaFoldDB" id="A0AAX2CMM8"/>
<feature type="domain" description="HTH merR-type" evidence="2">
    <location>
        <begin position="1"/>
        <end position="70"/>
    </location>
</feature>
<sequence length="251" mass="29774">MISIQELTKETGVTVRTLRYYDQIGLLKPSGKTDGGHRLYSEVDVIRLQQILFLKEMGFSLKEIMNMLVTDLYSLKESLERQLKFVQGEQQKFERMEKMLQAVIYSTELEGEVNWNVMFELIQLSKQSPRIRERFQQQVFSEEEKKLLEKLPNMSEDNESVQEWIKLLKQLRGYMEEGKKPSHDDVQEATNQLMVKCLAMADGDEAFLDKLWEVRKSKEGSQNMNMYPMEEEFFAYMDEAFRIYDKRERGK</sequence>
<dbReference type="Gene3D" id="1.10.1660.10">
    <property type="match status" value="1"/>
</dbReference>